<dbReference type="EMBL" id="NPDT01000015">
    <property type="protein sequence ID" value="PJZ64078.1"/>
    <property type="molecule type" value="Genomic_DNA"/>
</dbReference>
<dbReference type="RefSeq" id="WP_016544911.1">
    <property type="nucleotide sequence ID" value="NZ_JBHILI010000004.1"/>
</dbReference>
<evidence type="ECO:0000313" key="4">
    <source>
        <dbReference type="EMBL" id="MFB5736319.1"/>
    </source>
</evidence>
<dbReference type="PANTHER" id="PTHR48025">
    <property type="entry name" value="OS02G0815200 PROTEIN"/>
    <property type="match status" value="1"/>
</dbReference>
<dbReference type="InterPro" id="IPR012677">
    <property type="entry name" value="Nucleotide-bd_a/b_plait_sf"/>
</dbReference>
<organism evidence="5 6">
    <name type="scientific">Leptospira wolffii</name>
    <dbReference type="NCBI Taxonomy" id="409998"/>
    <lineage>
        <taxon>Bacteria</taxon>
        <taxon>Pseudomonadati</taxon>
        <taxon>Spirochaetota</taxon>
        <taxon>Spirochaetia</taxon>
        <taxon>Leptospirales</taxon>
        <taxon>Leptospiraceae</taxon>
        <taxon>Leptospira</taxon>
    </lineage>
</organism>
<evidence type="ECO:0000256" key="2">
    <source>
        <dbReference type="SAM" id="MobiDB-lite"/>
    </source>
</evidence>
<keyword evidence="1" id="KW-0694">RNA-binding</keyword>
<dbReference type="AlphaFoldDB" id="A0A2M9Z6P4"/>
<dbReference type="Proteomes" id="UP000231912">
    <property type="component" value="Unassembled WGS sequence"/>
</dbReference>
<dbReference type="InterPro" id="IPR050502">
    <property type="entry name" value="Euk_RNA-bind_prot"/>
</dbReference>
<dbReference type="Gene3D" id="3.30.70.330">
    <property type="match status" value="1"/>
</dbReference>
<dbReference type="SUPFAM" id="SSF54928">
    <property type="entry name" value="RNA-binding domain, RBD"/>
    <property type="match status" value="1"/>
</dbReference>
<comment type="caution">
    <text evidence="5">The sequence shown here is derived from an EMBL/GenBank/DDBJ whole genome shotgun (WGS) entry which is preliminary data.</text>
</comment>
<feature type="region of interest" description="Disordered" evidence="2">
    <location>
        <begin position="83"/>
        <end position="121"/>
    </location>
</feature>
<sequence length="121" mass="13109">MKISVGNLPQEMTEEDLGKLFSKYGKAEHISIKKDKLTGRSLGYGSLEMEDAAGKKALEGLNKHEISGKAITVVDAEEWKKEFDKKQSVKGEPGQTKVHSSQTNKGGFSGSGIRRTGGRGK</sequence>
<proteinExistence type="predicted"/>
<name>A0A2M9Z6P4_9LEPT</name>
<dbReference type="GO" id="GO:0003729">
    <property type="term" value="F:mRNA binding"/>
    <property type="evidence" value="ECO:0007669"/>
    <property type="project" value="TreeGrafter"/>
</dbReference>
<dbReference type="Pfam" id="PF00076">
    <property type="entry name" value="RRM_1"/>
    <property type="match status" value="1"/>
</dbReference>
<dbReference type="PANTHER" id="PTHR48025:SF1">
    <property type="entry name" value="RRM DOMAIN-CONTAINING PROTEIN"/>
    <property type="match status" value="1"/>
</dbReference>
<dbReference type="InterPro" id="IPR000504">
    <property type="entry name" value="RRM_dom"/>
</dbReference>
<dbReference type="SMART" id="SM00360">
    <property type="entry name" value="RRM"/>
    <property type="match status" value="1"/>
</dbReference>
<evidence type="ECO:0000313" key="7">
    <source>
        <dbReference type="Proteomes" id="UP001580391"/>
    </source>
</evidence>
<evidence type="ECO:0000256" key="1">
    <source>
        <dbReference type="ARBA" id="ARBA00022884"/>
    </source>
</evidence>
<reference evidence="5 6" key="1">
    <citation type="submission" date="2017-07" db="EMBL/GenBank/DDBJ databases">
        <title>Leptospira spp. isolated from tropical soils.</title>
        <authorList>
            <person name="Thibeaux R."/>
            <person name="Iraola G."/>
            <person name="Ferres I."/>
            <person name="Bierque E."/>
            <person name="Girault D."/>
            <person name="Soupe-Gilbert M.-E."/>
            <person name="Picardeau M."/>
            <person name="Goarant C."/>
        </authorList>
    </citation>
    <scope>NUCLEOTIDE SEQUENCE [LARGE SCALE GENOMIC DNA]</scope>
    <source>
        <strain evidence="5 6">FH2-C-A2</strain>
    </source>
</reference>
<evidence type="ECO:0000259" key="3">
    <source>
        <dbReference type="PROSITE" id="PS50102"/>
    </source>
</evidence>
<accession>A0A2M9Z6P4</accession>
<dbReference type="Proteomes" id="UP001580391">
    <property type="component" value="Unassembled WGS sequence"/>
</dbReference>
<gene>
    <name evidence="4" type="ORF">ACE5IX_07375</name>
    <name evidence="5" type="ORF">CH371_19980</name>
</gene>
<dbReference type="InterPro" id="IPR035979">
    <property type="entry name" value="RBD_domain_sf"/>
</dbReference>
<evidence type="ECO:0000313" key="6">
    <source>
        <dbReference type="Proteomes" id="UP000231912"/>
    </source>
</evidence>
<feature type="domain" description="RRM" evidence="3">
    <location>
        <begin position="1"/>
        <end position="78"/>
    </location>
</feature>
<protein>
    <submittedName>
        <fullName evidence="4">RNA recognition motif domain-containing protein</fullName>
    </submittedName>
    <submittedName>
        <fullName evidence="5">RNA-binding protein</fullName>
    </submittedName>
</protein>
<dbReference type="PROSITE" id="PS50102">
    <property type="entry name" value="RRM"/>
    <property type="match status" value="1"/>
</dbReference>
<keyword evidence="7" id="KW-1185">Reference proteome</keyword>
<reference evidence="4 7" key="2">
    <citation type="submission" date="2024-09" db="EMBL/GenBank/DDBJ databases">
        <title>Taxonomic and Genotyping Characterization of Leptospira Strains isolated from Multiple Sources in Colombia highlights the importance of intermediate species.</title>
        <authorList>
            <person name="Torres Higuera L."/>
            <person name="Rojas Tapias D."/>
            <person name="Jimenez Velasquez S."/>
            <person name="Renjifo Ibanez C."/>
        </authorList>
    </citation>
    <scope>NUCLEOTIDE SEQUENCE [LARGE SCALE GENOMIC DNA]</scope>
    <source>
        <strain evidence="4 7">Lep080</strain>
    </source>
</reference>
<dbReference type="EMBL" id="JBHILJ010000003">
    <property type="protein sequence ID" value="MFB5736319.1"/>
    <property type="molecule type" value="Genomic_DNA"/>
</dbReference>
<evidence type="ECO:0000313" key="5">
    <source>
        <dbReference type="EMBL" id="PJZ64078.1"/>
    </source>
</evidence>